<reference evidence="7 8" key="1">
    <citation type="journal article" date="2019" name="Lett. Appl. Microbiol.">
        <title>A case of 'blown pack' spoilage of vacuum-packaged pork likely associated with Clostridium estertheticum in Canada.</title>
        <authorList>
            <person name="Zhang P."/>
            <person name="Ward P."/>
            <person name="McMullen L.M."/>
            <person name="Yang X."/>
        </authorList>
    </citation>
    <scope>NUCLEOTIDE SEQUENCE [LARGE SCALE GENOMIC DNA]</scope>
    <source>
        <strain evidence="7 8">MA19</strain>
    </source>
</reference>
<sequence length="548" mass="63669">MKVADFFCGGGGFSEGFREAGFDVVYAVDKWKPAVDTHHANHPKCNTVNRDVEELSFLECNKFNEEIPDTEILIGSPPCVAFSNSNKSGKADKSLGIRLLEAYLRIVYRKLHKENSILKYWVLENVPNIEKYLKSSYTAEDLGINKSYDVPLDKVLIVKSVSSKIYNSKYYGVASSRRRYICGDFPEPCRTIKDEKDIVPLKKILDNLMVPLENNNNKENNNIMIKDFYNSFRMKRIEITDHHYIQIIPQFQWKKAKIAKIDKGYMGKMSFPENINKPARTVMATMSFSSRESMIFAYGRNNYRAPTIREVASAMSFPLDYKFYGSSLESKYRLVGNAVPPKMSFAIAKEIAKMENQKIPKYKPIHHDNQVGEFRNFNFREIIKKEEKRKSNKARYKYHIPYLIINTCRVELTNHKSDFIKEKYIWDVEIHKGQGSKAQIFAPHIEDINKYLGADIICKLDKYIQDYYIRNLINMGYDELQKNFQLPSNEIGNLICPDKILYDIKKYIEAIMDDNNNNILIDNKNQVPVIIIYGYYILSKLINKIGGR</sequence>
<keyword evidence="4 6" id="KW-0949">S-adenosyl-L-methionine</keyword>
<dbReference type="PROSITE" id="PS00094">
    <property type="entry name" value="C5_MTASE_1"/>
    <property type="match status" value="1"/>
</dbReference>
<feature type="active site" evidence="6">
    <location>
        <position position="79"/>
    </location>
</feature>
<dbReference type="NCBIfam" id="TIGR00675">
    <property type="entry name" value="dcm"/>
    <property type="match status" value="1"/>
</dbReference>
<evidence type="ECO:0000256" key="1">
    <source>
        <dbReference type="ARBA" id="ARBA00011975"/>
    </source>
</evidence>
<dbReference type="Gene3D" id="3.90.120.10">
    <property type="entry name" value="DNA Methylase, subunit A, domain 2"/>
    <property type="match status" value="1"/>
</dbReference>
<proteinExistence type="inferred from homology"/>
<dbReference type="GO" id="GO:0003886">
    <property type="term" value="F:DNA (cytosine-5-)-methyltransferase activity"/>
    <property type="evidence" value="ECO:0007669"/>
    <property type="project" value="UniProtKB-EC"/>
</dbReference>
<dbReference type="PROSITE" id="PS51679">
    <property type="entry name" value="SAM_MT_C5"/>
    <property type="match status" value="1"/>
</dbReference>
<evidence type="ECO:0000313" key="7">
    <source>
        <dbReference type="EMBL" id="MPQ61927.1"/>
    </source>
</evidence>
<name>A0A5N7ILR8_9CLOT</name>
<evidence type="ECO:0000313" key="8">
    <source>
        <dbReference type="Proteomes" id="UP000342249"/>
    </source>
</evidence>
<keyword evidence="3 6" id="KW-0808">Transferase</keyword>
<comment type="similarity">
    <text evidence="6">Belongs to the class I-like SAM-binding methyltransferase superfamily. C5-methyltransferase family.</text>
</comment>
<dbReference type="PROSITE" id="PS00095">
    <property type="entry name" value="C5_MTASE_2"/>
    <property type="match status" value="1"/>
</dbReference>
<evidence type="ECO:0000256" key="3">
    <source>
        <dbReference type="ARBA" id="ARBA00022679"/>
    </source>
</evidence>
<evidence type="ECO:0000256" key="5">
    <source>
        <dbReference type="ARBA" id="ARBA00022747"/>
    </source>
</evidence>
<dbReference type="InterPro" id="IPR031303">
    <property type="entry name" value="C5_meth_CS"/>
</dbReference>
<dbReference type="GO" id="GO:0044027">
    <property type="term" value="P:negative regulation of gene expression via chromosomal CpG island methylation"/>
    <property type="evidence" value="ECO:0007669"/>
    <property type="project" value="TreeGrafter"/>
</dbReference>
<evidence type="ECO:0000256" key="4">
    <source>
        <dbReference type="ARBA" id="ARBA00022691"/>
    </source>
</evidence>
<dbReference type="Proteomes" id="UP000342249">
    <property type="component" value="Unassembled WGS sequence"/>
</dbReference>
<dbReference type="InterPro" id="IPR018117">
    <property type="entry name" value="C5_DNA_meth_AS"/>
</dbReference>
<comment type="caution">
    <text evidence="7">The sequence shown here is derived from an EMBL/GenBank/DDBJ whole genome shotgun (WGS) entry which is preliminary data.</text>
</comment>
<dbReference type="GO" id="GO:0003677">
    <property type="term" value="F:DNA binding"/>
    <property type="evidence" value="ECO:0007669"/>
    <property type="project" value="TreeGrafter"/>
</dbReference>
<dbReference type="Pfam" id="PF00145">
    <property type="entry name" value="DNA_methylase"/>
    <property type="match status" value="1"/>
</dbReference>
<keyword evidence="5" id="KW-0680">Restriction system</keyword>
<dbReference type="InterPro" id="IPR029063">
    <property type="entry name" value="SAM-dependent_MTases_sf"/>
</dbReference>
<dbReference type="InterPro" id="IPR001525">
    <property type="entry name" value="C5_MeTfrase"/>
</dbReference>
<dbReference type="PANTHER" id="PTHR10629:SF52">
    <property type="entry name" value="DNA (CYTOSINE-5)-METHYLTRANSFERASE 1"/>
    <property type="match status" value="1"/>
</dbReference>
<accession>A0A5N7ILR8</accession>
<dbReference type="InterPro" id="IPR050390">
    <property type="entry name" value="C5-Methyltransferase"/>
</dbReference>
<keyword evidence="2 6" id="KW-0489">Methyltransferase</keyword>
<organism evidence="7 8">
    <name type="scientific">Clostridium estertheticum</name>
    <dbReference type="NCBI Taxonomy" id="238834"/>
    <lineage>
        <taxon>Bacteria</taxon>
        <taxon>Bacillati</taxon>
        <taxon>Bacillota</taxon>
        <taxon>Clostridia</taxon>
        <taxon>Eubacteriales</taxon>
        <taxon>Clostridiaceae</taxon>
        <taxon>Clostridium</taxon>
    </lineage>
</organism>
<dbReference type="SUPFAM" id="SSF53335">
    <property type="entry name" value="S-adenosyl-L-methionine-dependent methyltransferases"/>
    <property type="match status" value="1"/>
</dbReference>
<protein>
    <recommendedName>
        <fullName evidence="1">DNA (cytosine-5-)-methyltransferase</fullName>
        <ecNumber evidence="1">2.1.1.37</ecNumber>
    </recommendedName>
</protein>
<dbReference type="EMBL" id="SPSF01000016">
    <property type="protein sequence ID" value="MPQ61927.1"/>
    <property type="molecule type" value="Genomic_DNA"/>
</dbReference>
<dbReference type="PANTHER" id="PTHR10629">
    <property type="entry name" value="CYTOSINE-SPECIFIC METHYLTRANSFERASE"/>
    <property type="match status" value="1"/>
</dbReference>
<dbReference type="EC" id="2.1.1.37" evidence="1"/>
<evidence type="ECO:0000256" key="2">
    <source>
        <dbReference type="ARBA" id="ARBA00022603"/>
    </source>
</evidence>
<dbReference type="Gene3D" id="3.40.50.150">
    <property type="entry name" value="Vaccinia Virus protein VP39"/>
    <property type="match status" value="1"/>
</dbReference>
<gene>
    <name evidence="7" type="ORF">E4V82_07355</name>
</gene>
<dbReference type="AlphaFoldDB" id="A0A5N7ILR8"/>
<dbReference type="RefSeq" id="WP_152751641.1">
    <property type="nucleotide sequence ID" value="NZ_SPSE01000018.1"/>
</dbReference>
<dbReference type="GO" id="GO:0032259">
    <property type="term" value="P:methylation"/>
    <property type="evidence" value="ECO:0007669"/>
    <property type="project" value="UniProtKB-KW"/>
</dbReference>
<dbReference type="GO" id="GO:0009307">
    <property type="term" value="P:DNA restriction-modification system"/>
    <property type="evidence" value="ECO:0007669"/>
    <property type="project" value="UniProtKB-KW"/>
</dbReference>
<evidence type="ECO:0000256" key="6">
    <source>
        <dbReference type="PROSITE-ProRule" id="PRU01016"/>
    </source>
</evidence>